<dbReference type="SUPFAM" id="SSF52540">
    <property type="entry name" value="P-loop containing nucleoside triphosphate hydrolases"/>
    <property type="match status" value="1"/>
</dbReference>
<dbReference type="Proteomes" id="UP000011189">
    <property type="component" value="Unassembled WGS sequence"/>
</dbReference>
<dbReference type="AlphaFoldDB" id="L8TQA6"/>
<sequence length="63" mass="6568">MTAPVSTDAVPTTGQLRQALPLVSVRNLEVAYTGEPVLAGVDLDVRPGEMVALLAPQARASRP</sequence>
<proteinExistence type="predicted"/>
<gene>
    <name evidence="1" type="ORF">G205_15515</name>
</gene>
<evidence type="ECO:0000313" key="1">
    <source>
        <dbReference type="EMBL" id="ELT43871.1"/>
    </source>
</evidence>
<organism evidence="1 2">
    <name type="scientific">Arthrobacter nitrophenolicus</name>
    <dbReference type="NCBI Taxonomy" id="683150"/>
    <lineage>
        <taxon>Bacteria</taxon>
        <taxon>Bacillati</taxon>
        <taxon>Actinomycetota</taxon>
        <taxon>Actinomycetes</taxon>
        <taxon>Micrococcales</taxon>
        <taxon>Micrococcaceae</taxon>
        <taxon>Arthrobacter</taxon>
    </lineage>
</organism>
<keyword evidence="2" id="KW-1185">Reference proteome</keyword>
<reference evidence="2" key="1">
    <citation type="journal article" date="2013" name="Genome Announc.">
        <title>Draft Genome Sequence of the 2-Chloro-4-Nitrophenol-Degrading Bacterium Arthrobacter sp. Strain SJCon.</title>
        <authorList>
            <person name="Vikram S."/>
            <person name="Kumar S."/>
            <person name="Vaidya B."/>
            <person name="Pinnaka A.K."/>
            <person name="Raghava G.P."/>
        </authorList>
    </citation>
    <scope>NUCLEOTIDE SEQUENCE [LARGE SCALE GENOMIC DNA]</scope>
    <source>
        <strain evidence="2">SJCon</strain>
    </source>
</reference>
<name>L8TQA6_9MICC</name>
<evidence type="ECO:0000313" key="2">
    <source>
        <dbReference type="Proteomes" id="UP000011189"/>
    </source>
</evidence>
<comment type="caution">
    <text evidence="1">The sequence shown here is derived from an EMBL/GenBank/DDBJ whole genome shotgun (WGS) entry which is preliminary data.</text>
</comment>
<protein>
    <submittedName>
        <fullName evidence="1">ABC-type phosphate/phosphonate transport system, ATPase component</fullName>
    </submittedName>
</protein>
<dbReference type="InterPro" id="IPR027417">
    <property type="entry name" value="P-loop_NTPase"/>
</dbReference>
<dbReference type="RefSeq" id="WP_009358437.1">
    <property type="nucleotide sequence ID" value="NZ_AOFD01000036.1"/>
</dbReference>
<dbReference type="Gene3D" id="3.40.50.300">
    <property type="entry name" value="P-loop containing nucleotide triphosphate hydrolases"/>
    <property type="match status" value="1"/>
</dbReference>
<dbReference type="EMBL" id="AOFD01000036">
    <property type="protein sequence ID" value="ELT43871.1"/>
    <property type="molecule type" value="Genomic_DNA"/>
</dbReference>
<accession>L8TQA6</accession>
<dbReference type="PATRIC" id="fig|683150.5.peg.3046"/>